<dbReference type="PANTHER" id="PTHR11236:SF50">
    <property type="entry name" value="AMINODEOXYCHORISMATE SYNTHASE COMPONENT 1"/>
    <property type="match status" value="1"/>
</dbReference>
<feature type="non-terminal residue" evidence="2">
    <location>
        <position position="310"/>
    </location>
</feature>
<evidence type="ECO:0000313" key="2">
    <source>
        <dbReference type="EMBL" id="HIU92588.1"/>
    </source>
</evidence>
<reference evidence="2" key="1">
    <citation type="submission" date="2020-10" db="EMBL/GenBank/DDBJ databases">
        <authorList>
            <person name="Gilroy R."/>
        </authorList>
    </citation>
    <scope>NUCLEOTIDE SEQUENCE</scope>
    <source>
        <strain evidence="2">CHK154-7741</strain>
    </source>
</reference>
<protein>
    <submittedName>
        <fullName evidence="2">Chorismate-binding protein</fullName>
    </submittedName>
</protein>
<dbReference type="SUPFAM" id="SSF56322">
    <property type="entry name" value="ADC synthase"/>
    <property type="match status" value="1"/>
</dbReference>
<dbReference type="InterPro" id="IPR015890">
    <property type="entry name" value="Chorismate_C"/>
</dbReference>
<comment type="caution">
    <text evidence="2">The sequence shown here is derived from an EMBL/GenBank/DDBJ whole genome shotgun (WGS) entry which is preliminary data.</text>
</comment>
<dbReference type="InterPro" id="IPR019999">
    <property type="entry name" value="Anth_synth_I-like"/>
</dbReference>
<dbReference type="EMBL" id="DVOD01000042">
    <property type="protein sequence ID" value="HIU92588.1"/>
    <property type="molecule type" value="Genomic_DNA"/>
</dbReference>
<proteinExistence type="predicted"/>
<accession>A0A9D1SR07</accession>
<dbReference type="PANTHER" id="PTHR11236">
    <property type="entry name" value="AMINOBENZOATE/ANTHRANILATE SYNTHASE"/>
    <property type="match status" value="1"/>
</dbReference>
<organism evidence="2 3">
    <name type="scientific">Candidatus Limenecus avicola</name>
    <dbReference type="NCBI Taxonomy" id="2840847"/>
    <lineage>
        <taxon>Bacteria</taxon>
        <taxon>Bacillati</taxon>
        <taxon>Bacillota</taxon>
        <taxon>Clostridia</taxon>
        <taxon>Eubacteriales</taxon>
        <taxon>Clostridiaceae</taxon>
        <taxon>Clostridiaceae incertae sedis</taxon>
        <taxon>Candidatus Limenecus</taxon>
    </lineage>
</organism>
<dbReference type="Proteomes" id="UP000886748">
    <property type="component" value="Unassembled WGS sequence"/>
</dbReference>
<reference evidence="2" key="2">
    <citation type="journal article" date="2021" name="PeerJ">
        <title>Extensive microbial diversity within the chicken gut microbiome revealed by metagenomics and culture.</title>
        <authorList>
            <person name="Gilroy R."/>
            <person name="Ravi A."/>
            <person name="Getino M."/>
            <person name="Pursley I."/>
            <person name="Horton D.L."/>
            <person name="Alikhan N.F."/>
            <person name="Baker D."/>
            <person name="Gharbi K."/>
            <person name="Hall N."/>
            <person name="Watson M."/>
            <person name="Adriaenssens E.M."/>
            <person name="Foster-Nyarko E."/>
            <person name="Jarju S."/>
            <person name="Secka A."/>
            <person name="Antonio M."/>
            <person name="Oren A."/>
            <person name="Chaudhuri R.R."/>
            <person name="La Ragione R."/>
            <person name="Hildebrand F."/>
            <person name="Pallen M.J."/>
        </authorList>
    </citation>
    <scope>NUCLEOTIDE SEQUENCE</scope>
    <source>
        <strain evidence="2">CHK154-7741</strain>
    </source>
</reference>
<dbReference type="GO" id="GO:0000162">
    <property type="term" value="P:L-tryptophan biosynthetic process"/>
    <property type="evidence" value="ECO:0007669"/>
    <property type="project" value="TreeGrafter"/>
</dbReference>
<dbReference type="GO" id="GO:0046820">
    <property type="term" value="F:4-amino-4-deoxychorismate synthase activity"/>
    <property type="evidence" value="ECO:0007669"/>
    <property type="project" value="TreeGrafter"/>
</dbReference>
<dbReference type="InterPro" id="IPR005801">
    <property type="entry name" value="ADC_synthase"/>
</dbReference>
<dbReference type="Pfam" id="PF00425">
    <property type="entry name" value="Chorismate_bind"/>
    <property type="match status" value="1"/>
</dbReference>
<gene>
    <name evidence="2" type="ORF">IAD26_05575</name>
</gene>
<name>A0A9D1SR07_9CLOT</name>
<dbReference type="PRINTS" id="PR00095">
    <property type="entry name" value="ANTSNTHASEI"/>
</dbReference>
<evidence type="ECO:0000313" key="3">
    <source>
        <dbReference type="Proteomes" id="UP000886748"/>
    </source>
</evidence>
<evidence type="ECO:0000259" key="1">
    <source>
        <dbReference type="Pfam" id="PF00425"/>
    </source>
</evidence>
<dbReference type="AlphaFoldDB" id="A0A9D1SR07"/>
<dbReference type="Gene3D" id="3.60.120.10">
    <property type="entry name" value="Anthranilate synthase"/>
    <property type="match status" value="1"/>
</dbReference>
<sequence length="310" mass="35766">MQIYSDMCFENPIETVIAFDNGSLKHALNKVETLSKKYYLLGYIRYEAKDVFLNKPVKTAQPPTPLPILYFEAYENFKPYHRDENACALFESKPCISFDEYKKAIETIKDHIAQGNTYEVNYTCDWLVTTKAKNDKEVYDTLLKQQTTPYNAYIKNRYETLLSFSPELFFKLEGRKIITKPMKGTIKRGKTKQEDEKNIEFLKNDIKNRAENVMIVDLLRNDLGKIAKTGTVKVPSLFDIETHKTLHQMTSTITAELREDISFYDIFEAIFPCGSITGAPKISTMEIIDRTETGKRNIYCGVIGFISPEK</sequence>
<feature type="domain" description="Chorismate-utilising enzyme C-terminal" evidence="1">
    <location>
        <begin position="98"/>
        <end position="309"/>
    </location>
</feature>